<evidence type="ECO:0000313" key="4">
    <source>
        <dbReference type="Proteomes" id="UP000016930"/>
    </source>
</evidence>
<protein>
    <recommendedName>
        <fullName evidence="2">DUF6533 domain-containing protein</fullName>
    </recommendedName>
</protein>
<keyword evidence="4" id="KW-1185">Reference proteome</keyword>
<feature type="domain" description="DUF6533" evidence="2">
    <location>
        <begin position="10"/>
        <end position="48"/>
    </location>
</feature>
<dbReference type="EMBL" id="KB445793">
    <property type="protein sequence ID" value="EMD39750.1"/>
    <property type="molecule type" value="Genomic_DNA"/>
</dbReference>
<feature type="transmembrane region" description="Helical" evidence="1">
    <location>
        <begin position="101"/>
        <end position="128"/>
    </location>
</feature>
<keyword evidence="1" id="KW-1133">Transmembrane helix</keyword>
<dbReference type="AlphaFoldDB" id="M2R591"/>
<name>M2R591_CERS8</name>
<feature type="transmembrane region" description="Helical" evidence="1">
    <location>
        <begin position="225"/>
        <end position="246"/>
    </location>
</feature>
<feature type="transmembrane region" description="Helical" evidence="1">
    <location>
        <begin position="72"/>
        <end position="94"/>
    </location>
</feature>
<evidence type="ECO:0000259" key="2">
    <source>
        <dbReference type="Pfam" id="PF20151"/>
    </source>
</evidence>
<dbReference type="Proteomes" id="UP000016930">
    <property type="component" value="Unassembled WGS sequence"/>
</dbReference>
<sequence>MSGMPINSHIALVLWDHASSLSKESETIWGRGFNSVTLLFYLNRWITFSWAIVNLMDMLPLGDIPSCKAVNYIGQLILILLTLSWAAFSGIRVFAITGGCWWIAIPVCMLSMVSAGTNLYGSFFASYFEIESIPVLGLQCINGKTLSAAMETMYVIILDCLPDAEILSYMWAVAIATRVSAIVSDVLILLATWYKTFTTRRLPDPLLKLLLRDEQDAQQTPGTMYFLALLALNVLNIIGWSTNAFIFSVEDFTTPLSSLIMSHFLMNLRQLSRTTDPQILSGSSNGWSEEWQNNMGQPLEHGHDAETLILTAPGNHDEGGTGV</sequence>
<dbReference type="HOGENOM" id="CLU_053360_1_0_1"/>
<keyword evidence="1" id="KW-0472">Membrane</keyword>
<feature type="transmembrane region" description="Helical" evidence="1">
    <location>
        <begin position="32"/>
        <end position="52"/>
    </location>
</feature>
<evidence type="ECO:0000256" key="1">
    <source>
        <dbReference type="SAM" id="Phobius"/>
    </source>
</evidence>
<dbReference type="STRING" id="914234.M2R591"/>
<accession>M2R591</accession>
<reference evidence="3 4" key="1">
    <citation type="journal article" date="2012" name="Proc. Natl. Acad. Sci. U.S.A.">
        <title>Comparative genomics of Ceriporiopsis subvermispora and Phanerochaete chrysosporium provide insight into selective ligninolysis.</title>
        <authorList>
            <person name="Fernandez-Fueyo E."/>
            <person name="Ruiz-Duenas F.J."/>
            <person name="Ferreira P."/>
            <person name="Floudas D."/>
            <person name="Hibbett D.S."/>
            <person name="Canessa P."/>
            <person name="Larrondo L.F."/>
            <person name="James T.Y."/>
            <person name="Seelenfreund D."/>
            <person name="Lobos S."/>
            <person name="Polanco R."/>
            <person name="Tello M."/>
            <person name="Honda Y."/>
            <person name="Watanabe T."/>
            <person name="Watanabe T."/>
            <person name="Ryu J.S."/>
            <person name="Kubicek C.P."/>
            <person name="Schmoll M."/>
            <person name="Gaskell J."/>
            <person name="Hammel K.E."/>
            <person name="St John F.J."/>
            <person name="Vanden Wymelenberg A."/>
            <person name="Sabat G."/>
            <person name="Splinter BonDurant S."/>
            <person name="Syed K."/>
            <person name="Yadav J.S."/>
            <person name="Doddapaneni H."/>
            <person name="Subramanian V."/>
            <person name="Lavin J.L."/>
            <person name="Oguiza J.A."/>
            <person name="Perez G."/>
            <person name="Pisabarro A.G."/>
            <person name="Ramirez L."/>
            <person name="Santoyo F."/>
            <person name="Master E."/>
            <person name="Coutinho P.M."/>
            <person name="Henrissat B."/>
            <person name="Lombard V."/>
            <person name="Magnuson J.K."/>
            <person name="Kuees U."/>
            <person name="Hori C."/>
            <person name="Igarashi K."/>
            <person name="Samejima M."/>
            <person name="Held B.W."/>
            <person name="Barry K.W."/>
            <person name="LaButti K.M."/>
            <person name="Lapidus A."/>
            <person name="Lindquist E.A."/>
            <person name="Lucas S.M."/>
            <person name="Riley R."/>
            <person name="Salamov A.A."/>
            <person name="Hoffmeister D."/>
            <person name="Schwenk D."/>
            <person name="Hadar Y."/>
            <person name="Yarden O."/>
            <person name="de Vries R.P."/>
            <person name="Wiebenga A."/>
            <person name="Stenlid J."/>
            <person name="Eastwood D."/>
            <person name="Grigoriev I.V."/>
            <person name="Berka R.M."/>
            <person name="Blanchette R.A."/>
            <person name="Kersten P."/>
            <person name="Martinez A.T."/>
            <person name="Vicuna R."/>
            <person name="Cullen D."/>
        </authorList>
    </citation>
    <scope>NUCLEOTIDE SEQUENCE [LARGE SCALE GENOMIC DNA]</scope>
    <source>
        <strain evidence="3 4">B</strain>
    </source>
</reference>
<dbReference type="Pfam" id="PF20151">
    <property type="entry name" value="DUF6533"/>
    <property type="match status" value="1"/>
</dbReference>
<feature type="transmembrane region" description="Helical" evidence="1">
    <location>
        <begin position="169"/>
        <end position="194"/>
    </location>
</feature>
<gene>
    <name evidence="3" type="ORF">CERSUDRAFT_71615</name>
</gene>
<evidence type="ECO:0000313" key="3">
    <source>
        <dbReference type="EMBL" id="EMD39750.1"/>
    </source>
</evidence>
<organism evidence="3 4">
    <name type="scientific">Ceriporiopsis subvermispora (strain B)</name>
    <name type="common">White-rot fungus</name>
    <name type="synonym">Gelatoporia subvermispora</name>
    <dbReference type="NCBI Taxonomy" id="914234"/>
    <lineage>
        <taxon>Eukaryota</taxon>
        <taxon>Fungi</taxon>
        <taxon>Dikarya</taxon>
        <taxon>Basidiomycota</taxon>
        <taxon>Agaricomycotina</taxon>
        <taxon>Agaricomycetes</taxon>
        <taxon>Polyporales</taxon>
        <taxon>Gelatoporiaceae</taxon>
        <taxon>Gelatoporia</taxon>
    </lineage>
</organism>
<dbReference type="OrthoDB" id="2803882at2759"/>
<keyword evidence="1" id="KW-0812">Transmembrane</keyword>
<dbReference type="InterPro" id="IPR045340">
    <property type="entry name" value="DUF6533"/>
</dbReference>
<proteinExistence type="predicted"/>